<dbReference type="GO" id="GO:0003677">
    <property type="term" value="F:DNA binding"/>
    <property type="evidence" value="ECO:0007669"/>
    <property type="project" value="UniProtKB-KW"/>
</dbReference>
<dbReference type="AlphaFoldDB" id="A0A3P3R6Q1"/>
<dbReference type="EMBL" id="RRCH01000029">
    <property type="protein sequence ID" value="RRJ29141.1"/>
    <property type="molecule type" value="Genomic_DNA"/>
</dbReference>
<comment type="caution">
    <text evidence="2">The sequence shown here is derived from an EMBL/GenBank/DDBJ whole genome shotgun (WGS) entry which is preliminary data.</text>
</comment>
<dbReference type="CDD" id="cd11378">
    <property type="entry name" value="DUF296"/>
    <property type="match status" value="1"/>
</dbReference>
<evidence type="ECO:0000313" key="3">
    <source>
        <dbReference type="Proteomes" id="UP000282322"/>
    </source>
</evidence>
<dbReference type="InterPro" id="IPR025707">
    <property type="entry name" value="DNA_bp_PD1"/>
</dbReference>
<dbReference type="Proteomes" id="UP000282322">
    <property type="component" value="Unassembled WGS sequence"/>
</dbReference>
<proteinExistence type="predicted"/>
<sequence length="140" mass="16148">MDYRTVESSREFVARLDHGVDWRDQIETFADERGIDAAFFYGLGAVQDAELLFYDHDAQEYRPITFEEPLEVTACVGNISKLDGESFAHTHMTLSDNEGRTVAGHLDWATTYAGELYVREFDTELVRQRDETTDLDLWEL</sequence>
<organism evidence="2 3">
    <name type="scientific">Halocatena pleomorpha</name>
    <dbReference type="NCBI Taxonomy" id="1785090"/>
    <lineage>
        <taxon>Archaea</taxon>
        <taxon>Methanobacteriati</taxon>
        <taxon>Methanobacteriota</taxon>
        <taxon>Stenosarchaea group</taxon>
        <taxon>Halobacteria</taxon>
        <taxon>Halobacteriales</taxon>
        <taxon>Natronomonadaceae</taxon>
        <taxon>Halocatena</taxon>
    </lineage>
</organism>
<dbReference type="RefSeq" id="WP_124955629.1">
    <property type="nucleotide sequence ID" value="NZ_RRCH01000029.1"/>
</dbReference>
<name>A0A3P3R6Q1_9EURY</name>
<dbReference type="PROSITE" id="PS51742">
    <property type="entry name" value="PPC"/>
    <property type="match status" value="1"/>
</dbReference>
<dbReference type="Gene3D" id="3.30.1330.80">
    <property type="entry name" value="Hypothetical protein, similar to alpha- acetolactate decarboxylase, domain 2"/>
    <property type="match status" value="1"/>
</dbReference>
<dbReference type="Pfam" id="PF03479">
    <property type="entry name" value="PCC"/>
    <property type="match status" value="1"/>
</dbReference>
<reference evidence="2 3" key="1">
    <citation type="submission" date="2018-11" db="EMBL/GenBank/DDBJ databases">
        <title>Taxonoimc description of Halomarina strain SPP-AMP-1.</title>
        <authorList>
            <person name="Pal Y."/>
            <person name="Srinivasana K."/>
            <person name="Verma A."/>
            <person name="Kumar P."/>
        </authorList>
    </citation>
    <scope>NUCLEOTIDE SEQUENCE [LARGE SCALE GENOMIC DNA]</scope>
    <source>
        <strain evidence="2 3">SPP-AMP-1</strain>
    </source>
</reference>
<evidence type="ECO:0000313" key="2">
    <source>
        <dbReference type="EMBL" id="RRJ29141.1"/>
    </source>
</evidence>
<keyword evidence="3" id="KW-1185">Reference proteome</keyword>
<dbReference type="SUPFAM" id="SSF117856">
    <property type="entry name" value="AF0104/ALDC/Ptd012-like"/>
    <property type="match status" value="1"/>
</dbReference>
<protein>
    <submittedName>
        <fullName evidence="2">DNA-binding protein</fullName>
    </submittedName>
</protein>
<evidence type="ECO:0000259" key="1">
    <source>
        <dbReference type="PROSITE" id="PS51742"/>
    </source>
</evidence>
<dbReference type="PIRSF" id="PIRSF016702">
    <property type="entry name" value="DNA_bp_PD1"/>
    <property type="match status" value="1"/>
</dbReference>
<gene>
    <name evidence="2" type="ORF">EIK79_13460</name>
</gene>
<dbReference type="PANTHER" id="PTHR34988">
    <property type="entry name" value="PROTEIN, PUTATIVE-RELATED"/>
    <property type="match status" value="1"/>
</dbReference>
<dbReference type="PANTHER" id="PTHR34988:SF1">
    <property type="entry name" value="DNA-BINDING PROTEIN"/>
    <property type="match status" value="1"/>
</dbReference>
<dbReference type="OrthoDB" id="371648at2157"/>
<feature type="domain" description="PPC" evidence="1">
    <location>
        <begin position="6"/>
        <end position="140"/>
    </location>
</feature>
<keyword evidence="2" id="KW-0238">DNA-binding</keyword>
<dbReference type="InterPro" id="IPR005175">
    <property type="entry name" value="PPC_dom"/>
</dbReference>
<accession>A0A3P3R6Q1</accession>